<dbReference type="Proteomes" id="UP000176631">
    <property type="component" value="Unassembled WGS sequence"/>
</dbReference>
<dbReference type="Gene3D" id="1.10.150.170">
    <property type="entry name" value="Putative methyltransferase TM0872, insert domain"/>
    <property type="match status" value="1"/>
</dbReference>
<dbReference type="SUPFAM" id="SSF53335">
    <property type="entry name" value="S-adenosyl-L-methionine-dependent methyltransferases"/>
    <property type="match status" value="1"/>
</dbReference>
<comment type="function">
    <text evidence="6">Specifically methylates the N4 position of cytidine in position 1402 (C1402) of 16S rRNA.</text>
</comment>
<dbReference type="GO" id="GO:0005737">
    <property type="term" value="C:cytoplasm"/>
    <property type="evidence" value="ECO:0007669"/>
    <property type="project" value="UniProtKB-SubCell"/>
</dbReference>
<keyword evidence="5 6" id="KW-0949">S-adenosyl-L-methionine</keyword>
<sequence length="315" mass="35619">MNQIDKVKFEHTPVMPKEVLELLSPKPGGVYMDATIGSGGHAKLILEKIGEKGRLIGMDQDSQALEAAKENLSFAENQVTFVKGNFRDLGKIFDNLKIEKVDGILLDLGVSSYQLTSPSRGFSSSEKEENLNARLDMRMDQESPFSAFDVVNNYPEAKLREIFFRYGEEPFSTKIAQQIVKERTIKPIETTNDLLSIIRTATPPKYRFSQPKGQYASNVFRAIRMEVNQELQALEEMVPQAINRLNSGSRLVVITFHSLEDRIVKHAFREATQPANFREQPTVKLLTKKPLFPTNEETSSNPRSQSAKIRAIEKL</sequence>
<feature type="binding site" evidence="6">
    <location>
        <position position="107"/>
    </location>
    <ligand>
        <name>S-adenosyl-L-methionine</name>
        <dbReference type="ChEBI" id="CHEBI:59789"/>
    </ligand>
</feature>
<dbReference type="PIRSF" id="PIRSF004486">
    <property type="entry name" value="MraW"/>
    <property type="match status" value="1"/>
</dbReference>
<evidence type="ECO:0000256" key="6">
    <source>
        <dbReference type="HAMAP-Rule" id="MF_01007"/>
    </source>
</evidence>
<evidence type="ECO:0000256" key="1">
    <source>
        <dbReference type="ARBA" id="ARBA00010396"/>
    </source>
</evidence>
<comment type="caution">
    <text evidence="9">The sequence shown here is derived from an EMBL/GenBank/DDBJ whole genome shotgun (WGS) entry which is preliminary data.</text>
</comment>
<dbReference type="EC" id="2.1.1.199" evidence="6"/>
<comment type="catalytic activity">
    <reaction evidence="6">
        <text>cytidine(1402) in 16S rRNA + S-adenosyl-L-methionine = N(4)-methylcytidine(1402) in 16S rRNA + S-adenosyl-L-homocysteine + H(+)</text>
        <dbReference type="Rhea" id="RHEA:42928"/>
        <dbReference type="Rhea" id="RHEA-COMP:10286"/>
        <dbReference type="Rhea" id="RHEA-COMP:10287"/>
        <dbReference type="ChEBI" id="CHEBI:15378"/>
        <dbReference type="ChEBI" id="CHEBI:57856"/>
        <dbReference type="ChEBI" id="CHEBI:59789"/>
        <dbReference type="ChEBI" id="CHEBI:74506"/>
        <dbReference type="ChEBI" id="CHEBI:82748"/>
        <dbReference type="EC" id="2.1.1.199"/>
    </reaction>
</comment>
<feature type="binding site" evidence="6">
    <location>
        <position position="59"/>
    </location>
    <ligand>
        <name>S-adenosyl-L-methionine</name>
        <dbReference type="ChEBI" id="CHEBI:59789"/>
    </ligand>
</feature>
<dbReference type="Gene3D" id="3.40.50.150">
    <property type="entry name" value="Vaccinia Virus protein VP39"/>
    <property type="match status" value="1"/>
</dbReference>
<keyword evidence="4 6" id="KW-0808">Transferase</keyword>
<feature type="binding site" evidence="6">
    <location>
        <position position="114"/>
    </location>
    <ligand>
        <name>S-adenosyl-L-methionine</name>
        <dbReference type="ChEBI" id="CHEBI:59789"/>
    </ligand>
</feature>
<dbReference type="STRING" id="1802593.A2172_00520"/>
<evidence type="ECO:0000256" key="5">
    <source>
        <dbReference type="ARBA" id="ARBA00022691"/>
    </source>
</evidence>
<feature type="region of interest" description="Disordered" evidence="8">
    <location>
        <begin position="290"/>
        <end position="315"/>
    </location>
</feature>
<dbReference type="PANTHER" id="PTHR11265:SF0">
    <property type="entry name" value="12S RRNA N4-METHYLCYTIDINE METHYLTRANSFERASE"/>
    <property type="match status" value="1"/>
</dbReference>
<keyword evidence="3 6" id="KW-0489">Methyltransferase</keyword>
<keyword evidence="6" id="KW-0963">Cytoplasm</keyword>
<feature type="binding site" evidence="6">
    <location>
        <position position="86"/>
    </location>
    <ligand>
        <name>S-adenosyl-L-methionine</name>
        <dbReference type="ChEBI" id="CHEBI:59789"/>
    </ligand>
</feature>
<comment type="similarity">
    <text evidence="1 6">Belongs to the methyltransferase superfamily. RsmH family.</text>
</comment>
<evidence type="ECO:0000313" key="9">
    <source>
        <dbReference type="EMBL" id="OGY24334.1"/>
    </source>
</evidence>
<keyword evidence="7" id="KW-0175">Coiled coil</keyword>
<dbReference type="AlphaFoldDB" id="A0A1G1W9N5"/>
<dbReference type="PANTHER" id="PTHR11265">
    <property type="entry name" value="S-ADENOSYL-METHYLTRANSFERASE MRAW"/>
    <property type="match status" value="1"/>
</dbReference>
<evidence type="ECO:0000256" key="3">
    <source>
        <dbReference type="ARBA" id="ARBA00022603"/>
    </source>
</evidence>
<gene>
    <name evidence="6" type="primary">rsmH</name>
    <name evidence="9" type="ORF">A2172_00520</name>
</gene>
<accession>A0A1G1W9N5</accession>
<dbReference type="GO" id="GO:0071424">
    <property type="term" value="F:rRNA (cytosine-N4-)-methyltransferase activity"/>
    <property type="evidence" value="ECO:0007669"/>
    <property type="project" value="UniProtKB-UniRule"/>
</dbReference>
<evidence type="ECO:0000313" key="10">
    <source>
        <dbReference type="Proteomes" id="UP000176631"/>
    </source>
</evidence>
<feature type="compositionally biased region" description="Polar residues" evidence="8">
    <location>
        <begin position="295"/>
        <end position="307"/>
    </location>
</feature>
<dbReference type="SUPFAM" id="SSF81799">
    <property type="entry name" value="Putative methyltransferase TM0872, insert domain"/>
    <property type="match status" value="1"/>
</dbReference>
<reference evidence="9 10" key="1">
    <citation type="journal article" date="2016" name="Nat. Commun.">
        <title>Thousands of microbial genomes shed light on interconnected biogeochemical processes in an aquifer system.</title>
        <authorList>
            <person name="Anantharaman K."/>
            <person name="Brown C.T."/>
            <person name="Hug L.A."/>
            <person name="Sharon I."/>
            <person name="Castelle C.J."/>
            <person name="Probst A.J."/>
            <person name="Thomas B.C."/>
            <person name="Singh A."/>
            <person name="Wilkins M.J."/>
            <person name="Karaoz U."/>
            <person name="Brodie E.L."/>
            <person name="Williams K.H."/>
            <person name="Hubbard S.S."/>
            <person name="Banfield J.F."/>
        </authorList>
    </citation>
    <scope>NUCLEOTIDE SEQUENCE [LARGE SCALE GENOMIC DNA]</scope>
</reference>
<evidence type="ECO:0000256" key="4">
    <source>
        <dbReference type="ARBA" id="ARBA00022679"/>
    </source>
</evidence>
<keyword evidence="2 6" id="KW-0698">rRNA processing</keyword>
<organism evidence="9 10">
    <name type="scientific">Candidatus Woykebacteria bacterium RBG_13_40_15</name>
    <dbReference type="NCBI Taxonomy" id="1802593"/>
    <lineage>
        <taxon>Bacteria</taxon>
        <taxon>Candidatus Woykeibacteriota</taxon>
    </lineage>
</organism>
<dbReference type="InterPro" id="IPR029063">
    <property type="entry name" value="SAM-dependent_MTases_sf"/>
</dbReference>
<dbReference type="NCBIfam" id="TIGR00006">
    <property type="entry name" value="16S rRNA (cytosine(1402)-N(4))-methyltransferase RsmH"/>
    <property type="match status" value="1"/>
</dbReference>
<name>A0A1G1W9N5_9BACT</name>
<proteinExistence type="inferred from homology"/>
<dbReference type="HAMAP" id="MF_01007">
    <property type="entry name" value="16SrRNA_methyltr_H"/>
    <property type="match status" value="1"/>
</dbReference>
<dbReference type="InterPro" id="IPR023397">
    <property type="entry name" value="SAM-dep_MeTrfase_MraW_recog"/>
</dbReference>
<dbReference type="EMBL" id="MHCP01000014">
    <property type="protein sequence ID" value="OGY24334.1"/>
    <property type="molecule type" value="Genomic_DNA"/>
</dbReference>
<evidence type="ECO:0000256" key="2">
    <source>
        <dbReference type="ARBA" id="ARBA00022552"/>
    </source>
</evidence>
<dbReference type="InterPro" id="IPR002903">
    <property type="entry name" value="RsmH"/>
</dbReference>
<dbReference type="GO" id="GO:0070475">
    <property type="term" value="P:rRNA base methylation"/>
    <property type="evidence" value="ECO:0007669"/>
    <property type="project" value="UniProtKB-UniRule"/>
</dbReference>
<comment type="subcellular location">
    <subcellularLocation>
        <location evidence="6">Cytoplasm</location>
    </subcellularLocation>
</comment>
<evidence type="ECO:0000256" key="8">
    <source>
        <dbReference type="SAM" id="MobiDB-lite"/>
    </source>
</evidence>
<evidence type="ECO:0000256" key="7">
    <source>
        <dbReference type="SAM" id="Coils"/>
    </source>
</evidence>
<feature type="coiled-coil region" evidence="7">
    <location>
        <begin position="58"/>
        <end position="85"/>
    </location>
</feature>
<protein>
    <recommendedName>
        <fullName evidence="6">Ribosomal RNA small subunit methyltransferase H</fullName>
        <ecNumber evidence="6">2.1.1.199</ecNumber>
    </recommendedName>
    <alternativeName>
        <fullName evidence="6">16S rRNA m(4)C1402 methyltransferase</fullName>
    </alternativeName>
    <alternativeName>
        <fullName evidence="6">rRNA (cytosine-N(4)-)-methyltransferase RsmH</fullName>
    </alternativeName>
</protein>
<feature type="binding site" evidence="6">
    <location>
        <begin position="39"/>
        <end position="41"/>
    </location>
    <ligand>
        <name>S-adenosyl-L-methionine</name>
        <dbReference type="ChEBI" id="CHEBI:59789"/>
    </ligand>
</feature>
<dbReference type="Pfam" id="PF01795">
    <property type="entry name" value="Methyltransf_5"/>
    <property type="match status" value="1"/>
</dbReference>